<evidence type="ECO:0008006" key="3">
    <source>
        <dbReference type="Google" id="ProtNLM"/>
    </source>
</evidence>
<proteinExistence type="predicted"/>
<accession>A0A0U5AF04</accession>
<evidence type="ECO:0000313" key="1">
    <source>
        <dbReference type="EMBL" id="BAU22579.1"/>
    </source>
</evidence>
<dbReference type="Proteomes" id="UP000068196">
    <property type="component" value="Chromosome"/>
</dbReference>
<gene>
    <name evidence="1" type="ORF">THC_0179</name>
</gene>
<reference evidence="1 2" key="1">
    <citation type="journal article" date="2016" name="Int. J. Syst. Evol. Microbiol.">
        <title>Caldimicrobium thiodismutans sp. nov., a sulfur-disproportionating bacterium isolated from a hot spring, and emended description of the genus Caldimicrobium.</title>
        <authorList>
            <person name="Kojima H."/>
            <person name="Umezawa K."/>
            <person name="Fukui M."/>
        </authorList>
    </citation>
    <scope>NUCLEOTIDE SEQUENCE [LARGE SCALE GENOMIC DNA]</scope>
    <source>
        <strain evidence="1 2">TF1</strain>
    </source>
</reference>
<dbReference type="AlphaFoldDB" id="A0A0U5AF04"/>
<sequence length="41" mass="4888">MRRTDKEYLLDILEACKRIKKYVSGLSYEDFFENIENVGSL</sequence>
<keyword evidence="2" id="KW-1185">Reference proteome</keyword>
<dbReference type="RefSeq" id="WP_269447035.1">
    <property type="nucleotide sequence ID" value="NZ_AP014945.1"/>
</dbReference>
<dbReference type="EMBL" id="AP014945">
    <property type="protein sequence ID" value="BAU22579.1"/>
    <property type="molecule type" value="Genomic_DNA"/>
</dbReference>
<dbReference type="KEGG" id="cthi:THC_0179"/>
<dbReference type="STRING" id="1653476.THC_0179"/>
<protein>
    <recommendedName>
        <fullName evidence="3">DUF86 domain-containing protein</fullName>
    </recommendedName>
</protein>
<name>A0A0U5AF04_9BACT</name>
<reference evidence="2" key="2">
    <citation type="journal article" date="2016" name="Int. J. Syst. Evol. Microbiol.">
        <title>Caldimicrobium thiodismutans sp. nov., a sulfur-disproportionating bacterium isolated from a hot spring.</title>
        <authorList>
            <person name="Kojima H."/>
            <person name="Umezawa K."/>
            <person name="Fukui M."/>
        </authorList>
    </citation>
    <scope>NUCLEOTIDE SEQUENCE [LARGE SCALE GENOMIC DNA]</scope>
    <source>
        <strain evidence="2">TF1</strain>
    </source>
</reference>
<organism evidence="1 2">
    <name type="scientific">Caldimicrobium thiodismutans</name>
    <dbReference type="NCBI Taxonomy" id="1653476"/>
    <lineage>
        <taxon>Bacteria</taxon>
        <taxon>Pseudomonadati</taxon>
        <taxon>Thermodesulfobacteriota</taxon>
        <taxon>Thermodesulfobacteria</taxon>
        <taxon>Thermodesulfobacteriales</taxon>
        <taxon>Thermodesulfobacteriaceae</taxon>
        <taxon>Caldimicrobium</taxon>
    </lineage>
</organism>
<evidence type="ECO:0000313" key="2">
    <source>
        <dbReference type="Proteomes" id="UP000068196"/>
    </source>
</evidence>